<feature type="transmembrane region" description="Helical" evidence="1">
    <location>
        <begin position="67"/>
        <end position="85"/>
    </location>
</feature>
<comment type="caution">
    <text evidence="2">The sequence shown here is derived from an EMBL/GenBank/DDBJ whole genome shotgun (WGS) entry which is preliminary data.</text>
</comment>
<evidence type="ECO:0000313" key="3">
    <source>
        <dbReference type="Proteomes" id="UP001054945"/>
    </source>
</evidence>
<proteinExistence type="predicted"/>
<accession>A0AAV4NUR8</accession>
<organism evidence="2 3">
    <name type="scientific">Caerostris extrusa</name>
    <name type="common">Bark spider</name>
    <name type="synonym">Caerostris bankana</name>
    <dbReference type="NCBI Taxonomy" id="172846"/>
    <lineage>
        <taxon>Eukaryota</taxon>
        <taxon>Metazoa</taxon>
        <taxon>Ecdysozoa</taxon>
        <taxon>Arthropoda</taxon>
        <taxon>Chelicerata</taxon>
        <taxon>Arachnida</taxon>
        <taxon>Araneae</taxon>
        <taxon>Araneomorphae</taxon>
        <taxon>Entelegynae</taxon>
        <taxon>Araneoidea</taxon>
        <taxon>Araneidae</taxon>
        <taxon>Caerostris</taxon>
    </lineage>
</organism>
<keyword evidence="1" id="KW-0472">Membrane</keyword>
<evidence type="ECO:0000256" key="1">
    <source>
        <dbReference type="SAM" id="Phobius"/>
    </source>
</evidence>
<sequence length="89" mass="9825">MRYSEANSKSIESNAVLLESLIFPLSKYGGGFIGRLGRNGPCSRRFRFEAGRNHPAAKIHLTFSSQLIILTIIGGGFTPFLFIQLPNIL</sequence>
<evidence type="ECO:0000313" key="2">
    <source>
        <dbReference type="EMBL" id="GIX87500.1"/>
    </source>
</evidence>
<dbReference type="AlphaFoldDB" id="A0AAV4NUR8"/>
<keyword evidence="1" id="KW-0812">Transmembrane</keyword>
<dbReference type="EMBL" id="BPLR01003683">
    <property type="protein sequence ID" value="GIX87500.1"/>
    <property type="molecule type" value="Genomic_DNA"/>
</dbReference>
<keyword evidence="3" id="KW-1185">Reference proteome</keyword>
<protein>
    <submittedName>
        <fullName evidence="2">Uncharacterized protein</fullName>
    </submittedName>
</protein>
<name>A0AAV4NUR8_CAEEX</name>
<keyword evidence="1" id="KW-1133">Transmembrane helix</keyword>
<gene>
    <name evidence="2" type="ORF">CEXT_357591</name>
</gene>
<dbReference type="Proteomes" id="UP001054945">
    <property type="component" value="Unassembled WGS sequence"/>
</dbReference>
<reference evidence="2 3" key="1">
    <citation type="submission" date="2021-06" db="EMBL/GenBank/DDBJ databases">
        <title>Caerostris extrusa draft genome.</title>
        <authorList>
            <person name="Kono N."/>
            <person name="Arakawa K."/>
        </authorList>
    </citation>
    <scope>NUCLEOTIDE SEQUENCE [LARGE SCALE GENOMIC DNA]</scope>
</reference>